<evidence type="ECO:0000313" key="3">
    <source>
        <dbReference type="Proteomes" id="UP000623687"/>
    </source>
</evidence>
<protein>
    <submittedName>
        <fullName evidence="2">Uncharacterized protein</fullName>
    </submittedName>
</protein>
<keyword evidence="3" id="KW-1185">Reference proteome</keyword>
<sequence length="77" mass="8710">MLAISGAIQLEPPRPKPKRSDDDSDEDEEDESHSKWGAASRAAKPSIYRDRQRGSNTTKKNLRSKNDDSDSDFEFDL</sequence>
<dbReference type="Proteomes" id="UP000623687">
    <property type="component" value="Unassembled WGS sequence"/>
</dbReference>
<gene>
    <name evidence="2" type="ORF">PC9H_001487</name>
</gene>
<name>A0A8H7A3V8_PLEOS</name>
<dbReference type="RefSeq" id="XP_036636982.1">
    <property type="nucleotide sequence ID" value="XM_036771137.1"/>
</dbReference>
<dbReference type="VEuPathDB" id="FungiDB:PC9H_001487"/>
<evidence type="ECO:0000256" key="1">
    <source>
        <dbReference type="SAM" id="MobiDB-lite"/>
    </source>
</evidence>
<feature type="compositionally biased region" description="Acidic residues" evidence="1">
    <location>
        <begin position="22"/>
        <end position="31"/>
    </location>
</feature>
<feature type="region of interest" description="Disordered" evidence="1">
    <location>
        <begin position="1"/>
        <end position="77"/>
    </location>
</feature>
<evidence type="ECO:0000313" key="2">
    <source>
        <dbReference type="EMBL" id="KAF7441138.1"/>
    </source>
</evidence>
<comment type="caution">
    <text evidence="2">The sequence shown here is derived from an EMBL/GenBank/DDBJ whole genome shotgun (WGS) entry which is preliminary data.</text>
</comment>
<reference evidence="2" key="1">
    <citation type="submission" date="2019-07" db="EMBL/GenBank/DDBJ databases">
        <authorList>
            <person name="Palmer J.M."/>
        </authorList>
    </citation>
    <scope>NUCLEOTIDE SEQUENCE</scope>
    <source>
        <strain evidence="2">PC9</strain>
    </source>
</reference>
<proteinExistence type="predicted"/>
<dbReference type="GeneID" id="59371328"/>
<dbReference type="EMBL" id="JACETU010000001">
    <property type="protein sequence ID" value="KAF7441138.1"/>
    <property type="molecule type" value="Genomic_DNA"/>
</dbReference>
<accession>A0A8H7A3V8</accession>
<dbReference type="AlphaFoldDB" id="A0A8H7A3V8"/>
<organism evidence="2 3">
    <name type="scientific">Pleurotus ostreatus</name>
    <name type="common">Oyster mushroom</name>
    <name type="synonym">White-rot fungus</name>
    <dbReference type="NCBI Taxonomy" id="5322"/>
    <lineage>
        <taxon>Eukaryota</taxon>
        <taxon>Fungi</taxon>
        <taxon>Dikarya</taxon>
        <taxon>Basidiomycota</taxon>
        <taxon>Agaricomycotina</taxon>
        <taxon>Agaricomycetes</taxon>
        <taxon>Agaricomycetidae</taxon>
        <taxon>Agaricales</taxon>
        <taxon>Pleurotineae</taxon>
        <taxon>Pleurotaceae</taxon>
        <taxon>Pleurotus</taxon>
    </lineage>
</organism>